<dbReference type="OMA" id="PTRKETW"/>
<dbReference type="Proteomes" id="UP000006038">
    <property type="component" value="Chromosome 5"/>
</dbReference>
<dbReference type="HOGENOM" id="CLU_158942_0_0_1"/>
<dbReference type="EnsemblPlants" id="OB05G10690.1">
    <property type="protein sequence ID" value="OB05G10690.1"/>
    <property type="gene ID" value="OB05G10690"/>
</dbReference>
<keyword evidence="3" id="KW-0722">Serine protease inhibitor</keyword>
<reference evidence="4" key="2">
    <citation type="submission" date="2013-04" db="UniProtKB">
        <authorList>
            <consortium name="EnsemblPlants"/>
        </authorList>
    </citation>
    <scope>IDENTIFICATION</scope>
</reference>
<dbReference type="InterPro" id="IPR000864">
    <property type="entry name" value="Prot_inh_pot1"/>
</dbReference>
<comment type="similarity">
    <text evidence="1">Belongs to the protease inhibitor I13 (potato type I serine protease inhibitor) family.</text>
</comment>
<dbReference type="GO" id="GO:0004867">
    <property type="term" value="F:serine-type endopeptidase inhibitor activity"/>
    <property type="evidence" value="ECO:0007669"/>
    <property type="project" value="UniProtKB-KW"/>
</dbReference>
<dbReference type="eggNOG" id="ENOG502R3R2">
    <property type="taxonomic scope" value="Eukaryota"/>
</dbReference>
<evidence type="ECO:0008006" key="6">
    <source>
        <dbReference type="Google" id="ProtNLM"/>
    </source>
</evidence>
<evidence type="ECO:0000256" key="1">
    <source>
        <dbReference type="ARBA" id="ARBA00008210"/>
    </source>
</evidence>
<dbReference type="InterPro" id="IPR036354">
    <property type="entry name" value="Prot_inh_pot1_sf"/>
</dbReference>
<evidence type="ECO:0000256" key="3">
    <source>
        <dbReference type="ARBA" id="ARBA00022900"/>
    </source>
</evidence>
<keyword evidence="5" id="KW-1185">Reference proteome</keyword>
<accession>J3M395</accession>
<dbReference type="GO" id="GO:0009611">
    <property type="term" value="P:response to wounding"/>
    <property type="evidence" value="ECO:0007669"/>
    <property type="project" value="InterPro"/>
</dbReference>
<evidence type="ECO:0000313" key="5">
    <source>
        <dbReference type="Proteomes" id="UP000006038"/>
    </source>
</evidence>
<name>J3M395_ORYBR</name>
<evidence type="ECO:0000256" key="2">
    <source>
        <dbReference type="ARBA" id="ARBA00022690"/>
    </source>
</evidence>
<dbReference type="Pfam" id="PF00280">
    <property type="entry name" value="potato_inhibit"/>
    <property type="match status" value="1"/>
</dbReference>
<keyword evidence="2" id="KW-0646">Protease inhibitor</keyword>
<dbReference type="Gene3D" id="3.30.10.10">
    <property type="entry name" value="Trypsin Inhibitor V, subunit A"/>
    <property type="match status" value="1"/>
</dbReference>
<reference evidence="4" key="1">
    <citation type="journal article" date="2013" name="Nat. Commun.">
        <title>Whole-genome sequencing of Oryza brachyantha reveals mechanisms underlying Oryza genome evolution.</title>
        <authorList>
            <person name="Chen J."/>
            <person name="Huang Q."/>
            <person name="Gao D."/>
            <person name="Wang J."/>
            <person name="Lang Y."/>
            <person name="Liu T."/>
            <person name="Li B."/>
            <person name="Bai Z."/>
            <person name="Luis Goicoechea J."/>
            <person name="Liang C."/>
            <person name="Chen C."/>
            <person name="Zhang W."/>
            <person name="Sun S."/>
            <person name="Liao Y."/>
            <person name="Zhang X."/>
            <person name="Yang L."/>
            <person name="Song C."/>
            <person name="Wang M."/>
            <person name="Shi J."/>
            <person name="Liu G."/>
            <person name="Liu J."/>
            <person name="Zhou H."/>
            <person name="Zhou W."/>
            <person name="Yu Q."/>
            <person name="An N."/>
            <person name="Chen Y."/>
            <person name="Cai Q."/>
            <person name="Wang B."/>
            <person name="Liu B."/>
            <person name="Min J."/>
            <person name="Huang Y."/>
            <person name="Wu H."/>
            <person name="Li Z."/>
            <person name="Zhang Y."/>
            <person name="Yin Y."/>
            <person name="Song W."/>
            <person name="Jiang J."/>
            <person name="Jackson S.A."/>
            <person name="Wing R.A."/>
            <person name="Wang J."/>
            <person name="Chen M."/>
        </authorList>
    </citation>
    <scope>NUCLEOTIDE SEQUENCE [LARGE SCALE GENOMIC DNA]</scope>
    <source>
        <strain evidence="4">cv. IRGC 101232</strain>
    </source>
</reference>
<dbReference type="AlphaFoldDB" id="J3M395"/>
<dbReference type="PANTHER" id="PTHR33091">
    <property type="entry name" value="PROTEIN, PUTATIVE, EXPRESSED-RELATED"/>
    <property type="match status" value="1"/>
</dbReference>
<evidence type="ECO:0000313" key="4">
    <source>
        <dbReference type="EnsemblPlants" id="OB05G10690.1"/>
    </source>
</evidence>
<proteinExistence type="inferred from homology"/>
<dbReference type="SUPFAM" id="SSF54654">
    <property type="entry name" value="CI-2 family of serine protease inhibitors"/>
    <property type="match status" value="1"/>
</dbReference>
<protein>
    <recommendedName>
        <fullName evidence="6">Subtilisin-chymotrypsin inhibitor-2A</fullName>
    </recommendedName>
</protein>
<sequence length="72" mass="7874">MGGGVRSGGEQAEEEVKRSWPEVVGMPVEEAKKVILKDMPDADIVMLPATMDFRTNRVRIFVDTVANTPTIG</sequence>
<dbReference type="Gramene" id="OB05G10690.1">
    <property type="protein sequence ID" value="OB05G10690.1"/>
    <property type="gene ID" value="OB05G10690"/>
</dbReference>
<dbReference type="PROSITE" id="PS00285">
    <property type="entry name" value="POTATO_INHIBITOR"/>
    <property type="match status" value="1"/>
</dbReference>
<dbReference type="PANTHER" id="PTHR33091:SF114">
    <property type="entry name" value="OS12G0548700 PROTEIN"/>
    <property type="match status" value="1"/>
</dbReference>
<organism evidence="4">
    <name type="scientific">Oryza brachyantha</name>
    <name type="common">malo sina</name>
    <dbReference type="NCBI Taxonomy" id="4533"/>
    <lineage>
        <taxon>Eukaryota</taxon>
        <taxon>Viridiplantae</taxon>
        <taxon>Streptophyta</taxon>
        <taxon>Embryophyta</taxon>
        <taxon>Tracheophyta</taxon>
        <taxon>Spermatophyta</taxon>
        <taxon>Magnoliopsida</taxon>
        <taxon>Liliopsida</taxon>
        <taxon>Poales</taxon>
        <taxon>Poaceae</taxon>
        <taxon>BOP clade</taxon>
        <taxon>Oryzoideae</taxon>
        <taxon>Oryzeae</taxon>
        <taxon>Oryzinae</taxon>
        <taxon>Oryza</taxon>
    </lineage>
</organism>